<evidence type="ECO:0000313" key="7">
    <source>
        <dbReference type="EMBL" id="KAF3763013.1"/>
    </source>
</evidence>
<dbReference type="GeneID" id="63838713"/>
<feature type="transmembrane region" description="Helical" evidence="5">
    <location>
        <begin position="231"/>
        <end position="251"/>
    </location>
</feature>
<feature type="transmembrane region" description="Helical" evidence="5">
    <location>
        <begin position="472"/>
        <end position="498"/>
    </location>
</feature>
<feature type="transmembrane region" description="Helical" evidence="5">
    <location>
        <begin position="272"/>
        <end position="292"/>
    </location>
</feature>
<dbReference type="InterPro" id="IPR004712">
    <property type="entry name" value="Na+/H+_antiporter_fungi"/>
</dbReference>
<evidence type="ECO:0000256" key="3">
    <source>
        <dbReference type="ARBA" id="ARBA00022989"/>
    </source>
</evidence>
<dbReference type="PANTHER" id="PTHR31382:SF2">
    <property type="entry name" value="CATION_H+ EXCHANGER DOMAIN-CONTAINING PROTEIN"/>
    <property type="match status" value="1"/>
</dbReference>
<keyword evidence="8" id="KW-1185">Reference proteome</keyword>
<dbReference type="EMBL" id="MU032349">
    <property type="protein sequence ID" value="KAF3763013.1"/>
    <property type="molecule type" value="Genomic_DNA"/>
</dbReference>
<feature type="transmembrane region" description="Helical" evidence="5">
    <location>
        <begin position="43"/>
        <end position="59"/>
    </location>
</feature>
<accession>A0A9P4XY27</accession>
<feature type="transmembrane region" description="Helical" evidence="5">
    <location>
        <begin position="118"/>
        <end position="143"/>
    </location>
</feature>
<dbReference type="InterPro" id="IPR038770">
    <property type="entry name" value="Na+/solute_symporter_sf"/>
</dbReference>
<proteinExistence type="predicted"/>
<keyword evidence="2 5" id="KW-0812">Transmembrane</keyword>
<dbReference type="AlphaFoldDB" id="A0A9P4XY27"/>
<feature type="transmembrane region" description="Helical" evidence="5">
    <location>
        <begin position="12"/>
        <end position="31"/>
    </location>
</feature>
<evidence type="ECO:0000259" key="6">
    <source>
        <dbReference type="Pfam" id="PF00999"/>
    </source>
</evidence>
<sequence>MWSQLEPTLPHLTYLALPIFLIIYALFSHFIRNRLYLSEPPLAVLYGILLGPAVLNILLPSSSSSSSNNTGSSDITTTTTATSDVFTQELTRIVLGLQCFAVGIELPAHWLRRRPNLLSVLTLLGPAMIAAWAITALLAHLLFHCSIPTALLIGACLAPTDPVLAASVLGGSTFSSRVPPRLRRLLSAESASNDGTSFPFLYAGLAAFETWSAASNTVTTTNNAASAIRDWLLVTVLYQCCLGLALGLLLGRAANFLLRFSEGHGYAGRPGLVAFYLLLAVLSVGIGSTLGLDDFLLAFGAGVGFAHDGWFGAKSDEVEGEVSFRSIVDLVLDSSVFVYFGAVIPWARFTGSGGGTTSSSSSSSSSFLSSSPLNDHISVPTLILFLVLVLLLRRIPAILALHACHLIPNIKTFTEALFVGHFGPMGIGALFLAIEARAQLETGSSIPLPTPPSGPLYAHDGGDDDKTLAIALVWPVVSFVVLGSTMVHGLSVLGISAVGHFRRNEAERAPLLGGEREGLAGMGISWSKQRRR</sequence>
<gene>
    <name evidence="7" type="ORF">M406DRAFT_340708</name>
</gene>
<dbReference type="GO" id="GO:0005886">
    <property type="term" value="C:plasma membrane"/>
    <property type="evidence" value="ECO:0007669"/>
    <property type="project" value="InterPro"/>
</dbReference>
<dbReference type="OrthoDB" id="2190219at2759"/>
<protein>
    <submittedName>
        <fullName evidence="7">Sodium/hydrogen exchanger</fullName>
    </submittedName>
</protein>
<dbReference type="GO" id="GO:0030007">
    <property type="term" value="P:intracellular potassium ion homeostasis"/>
    <property type="evidence" value="ECO:0007669"/>
    <property type="project" value="TreeGrafter"/>
</dbReference>
<keyword evidence="3 5" id="KW-1133">Transmembrane helix</keyword>
<evidence type="ECO:0000256" key="5">
    <source>
        <dbReference type="SAM" id="Phobius"/>
    </source>
</evidence>
<feature type="transmembrane region" description="Helical" evidence="5">
    <location>
        <begin position="416"/>
        <end position="434"/>
    </location>
</feature>
<name>A0A9P4XY27_CRYP1</name>
<feature type="transmembrane region" description="Helical" evidence="5">
    <location>
        <begin position="377"/>
        <end position="395"/>
    </location>
</feature>
<dbReference type="GO" id="GO:0015385">
    <property type="term" value="F:sodium:proton antiporter activity"/>
    <property type="evidence" value="ECO:0007669"/>
    <property type="project" value="InterPro"/>
</dbReference>
<dbReference type="GO" id="GO:0042391">
    <property type="term" value="P:regulation of membrane potential"/>
    <property type="evidence" value="ECO:0007669"/>
    <property type="project" value="InterPro"/>
</dbReference>
<dbReference type="GO" id="GO:0120029">
    <property type="term" value="P:proton export across plasma membrane"/>
    <property type="evidence" value="ECO:0007669"/>
    <property type="project" value="InterPro"/>
</dbReference>
<evidence type="ECO:0000313" key="8">
    <source>
        <dbReference type="Proteomes" id="UP000803844"/>
    </source>
</evidence>
<keyword evidence="4 5" id="KW-0472">Membrane</keyword>
<evidence type="ECO:0000256" key="1">
    <source>
        <dbReference type="ARBA" id="ARBA00004141"/>
    </source>
</evidence>
<organism evidence="7 8">
    <name type="scientific">Cryphonectria parasitica (strain ATCC 38755 / EP155)</name>
    <dbReference type="NCBI Taxonomy" id="660469"/>
    <lineage>
        <taxon>Eukaryota</taxon>
        <taxon>Fungi</taxon>
        <taxon>Dikarya</taxon>
        <taxon>Ascomycota</taxon>
        <taxon>Pezizomycotina</taxon>
        <taxon>Sordariomycetes</taxon>
        <taxon>Sordariomycetidae</taxon>
        <taxon>Diaporthales</taxon>
        <taxon>Cryphonectriaceae</taxon>
        <taxon>Cryphonectria-Endothia species complex</taxon>
        <taxon>Cryphonectria</taxon>
    </lineage>
</organism>
<dbReference type="Pfam" id="PF00999">
    <property type="entry name" value="Na_H_Exchanger"/>
    <property type="match status" value="1"/>
</dbReference>
<dbReference type="RefSeq" id="XP_040773992.1">
    <property type="nucleotide sequence ID" value="XM_040921584.1"/>
</dbReference>
<feature type="domain" description="Cation/H+ exchanger transmembrane" evidence="6">
    <location>
        <begin position="24"/>
        <end position="492"/>
    </location>
</feature>
<dbReference type="InterPro" id="IPR006153">
    <property type="entry name" value="Cation/H_exchanger_TM"/>
</dbReference>
<dbReference type="PANTHER" id="PTHR31382">
    <property type="entry name" value="NA(+)/H(+) ANTIPORTER"/>
    <property type="match status" value="1"/>
</dbReference>
<evidence type="ECO:0000256" key="4">
    <source>
        <dbReference type="ARBA" id="ARBA00023136"/>
    </source>
</evidence>
<comment type="subcellular location">
    <subcellularLocation>
        <location evidence="1">Membrane</location>
        <topology evidence="1">Multi-pass membrane protein</topology>
    </subcellularLocation>
</comment>
<comment type="caution">
    <text evidence="7">The sequence shown here is derived from an EMBL/GenBank/DDBJ whole genome shotgun (WGS) entry which is preliminary data.</text>
</comment>
<dbReference type="Proteomes" id="UP000803844">
    <property type="component" value="Unassembled WGS sequence"/>
</dbReference>
<dbReference type="GO" id="GO:0036376">
    <property type="term" value="P:sodium ion export across plasma membrane"/>
    <property type="evidence" value="ECO:0007669"/>
    <property type="project" value="InterPro"/>
</dbReference>
<evidence type="ECO:0000256" key="2">
    <source>
        <dbReference type="ARBA" id="ARBA00022692"/>
    </source>
</evidence>
<dbReference type="Gene3D" id="1.20.1530.20">
    <property type="match status" value="1"/>
</dbReference>
<reference evidence="7" key="1">
    <citation type="journal article" date="2020" name="Phytopathology">
        <title>Genome sequence of the chestnut blight fungus Cryphonectria parasitica EP155: A fundamental resource for an archetypical invasive plant pathogen.</title>
        <authorList>
            <person name="Crouch J.A."/>
            <person name="Dawe A."/>
            <person name="Aerts A."/>
            <person name="Barry K."/>
            <person name="Churchill A.C.L."/>
            <person name="Grimwood J."/>
            <person name="Hillman B."/>
            <person name="Milgroom M.G."/>
            <person name="Pangilinan J."/>
            <person name="Smith M."/>
            <person name="Salamov A."/>
            <person name="Schmutz J."/>
            <person name="Yadav J."/>
            <person name="Grigoriev I.V."/>
            <person name="Nuss D."/>
        </authorList>
    </citation>
    <scope>NUCLEOTIDE SEQUENCE</scope>
    <source>
        <strain evidence="7">EP155</strain>
    </source>
</reference>